<gene>
    <name evidence="1" type="ORF">SAMN06297397_2407</name>
</gene>
<sequence>MKKAAGNRKVKRVMIAIVIVAVVIVALKFILFPPVKEIPVTGKYQVTSEDYWVNEDKADPYSGKDSKRQLQVRRWYPVDCTEEKSVIVASHGSCGTIDNNVSLYRELASHGYTVLAVAHPGQAAWVRYENGRKSGPSMDFLKEMSALKPDEDPEKAYEVFHKWMEIRTDDLNAVMDDWTAKAGASQFIAEGHSLGGSAAYAMARIRNDVVGVIALESPFMYDIKGVENGKFIFDDSDYNVPVLSIYSDASYPHLKEWGQYGNNAKFWDSPNPLYTNIHYENIGHMGLCDLSLVSPVLTAIMDGGFQKVKATDQLTKMNEDCLTWVVNLTDGMLK</sequence>
<proteinExistence type="predicted"/>
<evidence type="ECO:0000313" key="2">
    <source>
        <dbReference type="Proteomes" id="UP000192328"/>
    </source>
</evidence>
<name>A0AC61PNI0_9FIRM</name>
<dbReference type="EMBL" id="FWXZ01000005">
    <property type="protein sequence ID" value="SMC76829.1"/>
    <property type="molecule type" value="Genomic_DNA"/>
</dbReference>
<comment type="caution">
    <text evidence="1">The sequence shown here is derived from an EMBL/GenBank/DDBJ whole genome shotgun (WGS) entry which is preliminary data.</text>
</comment>
<accession>A0AC61PNI0</accession>
<protein>
    <submittedName>
        <fullName evidence="1">Uncharacterized protein</fullName>
    </submittedName>
</protein>
<evidence type="ECO:0000313" key="1">
    <source>
        <dbReference type="EMBL" id="SMC76829.1"/>
    </source>
</evidence>
<keyword evidence="2" id="KW-1185">Reference proteome</keyword>
<reference evidence="1" key="1">
    <citation type="submission" date="2017-04" db="EMBL/GenBank/DDBJ databases">
        <authorList>
            <person name="Varghese N."/>
            <person name="Submissions S."/>
        </authorList>
    </citation>
    <scope>NUCLEOTIDE SEQUENCE</scope>
    <source>
        <strain evidence="1">WTE2008</strain>
    </source>
</reference>
<dbReference type="Proteomes" id="UP000192328">
    <property type="component" value="Unassembled WGS sequence"/>
</dbReference>
<organism evidence="1 2">
    <name type="scientific">Aristaeella lactis</name>
    <dbReference type="NCBI Taxonomy" id="3046383"/>
    <lineage>
        <taxon>Bacteria</taxon>
        <taxon>Bacillati</taxon>
        <taxon>Bacillota</taxon>
        <taxon>Clostridia</taxon>
        <taxon>Eubacteriales</taxon>
        <taxon>Aristaeellaceae</taxon>
        <taxon>Aristaeella</taxon>
    </lineage>
</organism>